<proteinExistence type="predicted"/>
<protein>
    <submittedName>
        <fullName evidence="1">Uncharacterized protein</fullName>
    </submittedName>
</protein>
<accession>A0AAJ0HXC6</accession>
<name>A0AAJ0HXC6_9PEZI</name>
<dbReference type="Proteomes" id="UP001275084">
    <property type="component" value="Unassembled WGS sequence"/>
</dbReference>
<reference evidence="1" key="2">
    <citation type="submission" date="2023-06" db="EMBL/GenBank/DDBJ databases">
        <authorList>
            <consortium name="Lawrence Berkeley National Laboratory"/>
            <person name="Haridas S."/>
            <person name="Hensen N."/>
            <person name="Bonometti L."/>
            <person name="Westerberg I."/>
            <person name="Brannstrom I.O."/>
            <person name="Guillou S."/>
            <person name="Cros-Aarteil S."/>
            <person name="Calhoun S."/>
            <person name="Kuo A."/>
            <person name="Mondo S."/>
            <person name="Pangilinan J."/>
            <person name="Riley R."/>
            <person name="Labutti K."/>
            <person name="Andreopoulos B."/>
            <person name="Lipzen A."/>
            <person name="Chen C."/>
            <person name="Yanf M."/>
            <person name="Daum C."/>
            <person name="Ng V."/>
            <person name="Clum A."/>
            <person name="Steindorff A."/>
            <person name="Ohm R."/>
            <person name="Martin F."/>
            <person name="Silar P."/>
            <person name="Natvig D."/>
            <person name="Lalanne C."/>
            <person name="Gautier V."/>
            <person name="Ament-Velasquez S.L."/>
            <person name="Kruys A."/>
            <person name="Hutchinson M.I."/>
            <person name="Powell A.J."/>
            <person name="Barry K."/>
            <person name="Miller A.N."/>
            <person name="Grigoriev I.V."/>
            <person name="Debuchy R."/>
            <person name="Gladieux P."/>
            <person name="Thoren M.H."/>
            <person name="Johannesson H."/>
        </authorList>
    </citation>
    <scope>NUCLEOTIDE SEQUENCE</scope>
    <source>
        <strain evidence="1">CBS 955.72</strain>
    </source>
</reference>
<comment type="caution">
    <text evidence="1">The sequence shown here is derived from an EMBL/GenBank/DDBJ whole genome shotgun (WGS) entry which is preliminary data.</text>
</comment>
<gene>
    <name evidence="1" type="ORF">B0T25DRAFT_63983</name>
</gene>
<organism evidence="1 2">
    <name type="scientific">Lasiosphaeria hispida</name>
    <dbReference type="NCBI Taxonomy" id="260671"/>
    <lineage>
        <taxon>Eukaryota</taxon>
        <taxon>Fungi</taxon>
        <taxon>Dikarya</taxon>
        <taxon>Ascomycota</taxon>
        <taxon>Pezizomycotina</taxon>
        <taxon>Sordariomycetes</taxon>
        <taxon>Sordariomycetidae</taxon>
        <taxon>Sordariales</taxon>
        <taxon>Lasiosphaeriaceae</taxon>
        <taxon>Lasiosphaeria</taxon>
    </lineage>
</organism>
<reference evidence="1" key="1">
    <citation type="journal article" date="2023" name="Mol. Phylogenet. Evol.">
        <title>Genome-scale phylogeny and comparative genomics of the fungal order Sordariales.</title>
        <authorList>
            <person name="Hensen N."/>
            <person name="Bonometti L."/>
            <person name="Westerberg I."/>
            <person name="Brannstrom I.O."/>
            <person name="Guillou S."/>
            <person name="Cros-Aarteil S."/>
            <person name="Calhoun S."/>
            <person name="Haridas S."/>
            <person name="Kuo A."/>
            <person name="Mondo S."/>
            <person name="Pangilinan J."/>
            <person name="Riley R."/>
            <person name="LaButti K."/>
            <person name="Andreopoulos B."/>
            <person name="Lipzen A."/>
            <person name="Chen C."/>
            <person name="Yan M."/>
            <person name="Daum C."/>
            <person name="Ng V."/>
            <person name="Clum A."/>
            <person name="Steindorff A."/>
            <person name="Ohm R.A."/>
            <person name="Martin F."/>
            <person name="Silar P."/>
            <person name="Natvig D.O."/>
            <person name="Lalanne C."/>
            <person name="Gautier V."/>
            <person name="Ament-Velasquez S.L."/>
            <person name="Kruys A."/>
            <person name="Hutchinson M.I."/>
            <person name="Powell A.J."/>
            <person name="Barry K."/>
            <person name="Miller A.N."/>
            <person name="Grigoriev I.V."/>
            <person name="Debuchy R."/>
            <person name="Gladieux P."/>
            <person name="Hiltunen Thoren M."/>
            <person name="Johannesson H."/>
        </authorList>
    </citation>
    <scope>NUCLEOTIDE SEQUENCE</scope>
    <source>
        <strain evidence="1">CBS 955.72</strain>
    </source>
</reference>
<evidence type="ECO:0000313" key="1">
    <source>
        <dbReference type="EMBL" id="KAK3364422.1"/>
    </source>
</evidence>
<keyword evidence="2" id="KW-1185">Reference proteome</keyword>
<sequence>MISAKVIRPVGSAKRVALRFASTASCSKSPSPVVSRMCLPRLPRLPPGPRRPRLHTCCTPILGPNEGLRSNLSTLHPGRSQVVLVFFFWQMLRFDATRQYFSTIDTQQAHLFSRLLCCPSLINQGSSGFRANRGYKCFSYTRCPAAAPFIRV</sequence>
<dbReference type="AlphaFoldDB" id="A0AAJ0HXC6"/>
<dbReference type="EMBL" id="JAUIQD010000001">
    <property type="protein sequence ID" value="KAK3364422.1"/>
    <property type="molecule type" value="Genomic_DNA"/>
</dbReference>
<evidence type="ECO:0000313" key="2">
    <source>
        <dbReference type="Proteomes" id="UP001275084"/>
    </source>
</evidence>